<dbReference type="SUPFAM" id="SSF46689">
    <property type="entry name" value="Homeodomain-like"/>
    <property type="match status" value="1"/>
</dbReference>
<dbReference type="EMBL" id="JAQAGZ010000010">
    <property type="protein sequence ID" value="MCZ8513899.1"/>
    <property type="molecule type" value="Genomic_DNA"/>
</dbReference>
<protein>
    <submittedName>
        <fullName evidence="2">Helix-turn-helix domain-containing protein</fullName>
    </submittedName>
</protein>
<organism evidence="2 3">
    <name type="scientific">Paenibacillus gyeongsangnamensis</name>
    <dbReference type="NCBI Taxonomy" id="3388067"/>
    <lineage>
        <taxon>Bacteria</taxon>
        <taxon>Bacillati</taxon>
        <taxon>Bacillota</taxon>
        <taxon>Bacilli</taxon>
        <taxon>Bacillales</taxon>
        <taxon>Paenibacillaceae</taxon>
        <taxon>Paenibacillus</taxon>
    </lineage>
</organism>
<evidence type="ECO:0000313" key="3">
    <source>
        <dbReference type="Proteomes" id="UP001527882"/>
    </source>
</evidence>
<dbReference type="Gene3D" id="1.10.10.2840">
    <property type="entry name" value="PucR C-terminal helix-turn-helix domain"/>
    <property type="match status" value="1"/>
</dbReference>
<dbReference type="InterPro" id="IPR025736">
    <property type="entry name" value="PucR_C-HTH_dom"/>
</dbReference>
<evidence type="ECO:0000313" key="2">
    <source>
        <dbReference type="EMBL" id="MCZ8513899.1"/>
    </source>
</evidence>
<dbReference type="Pfam" id="PF13556">
    <property type="entry name" value="HTH_30"/>
    <property type="match status" value="1"/>
</dbReference>
<dbReference type="InterPro" id="IPR051448">
    <property type="entry name" value="CdaR-like_regulators"/>
</dbReference>
<proteinExistence type="predicted"/>
<dbReference type="InterPro" id="IPR009057">
    <property type="entry name" value="Homeodomain-like_sf"/>
</dbReference>
<dbReference type="PANTHER" id="PTHR33744">
    <property type="entry name" value="CARBOHYDRATE DIACID REGULATOR"/>
    <property type="match status" value="1"/>
</dbReference>
<dbReference type="RefSeq" id="WP_269882424.1">
    <property type="nucleotide sequence ID" value="NZ_JAQAGZ010000010.1"/>
</dbReference>
<sequence>MDWELVRQQLESIWNRKVTISRRPWEEWSRAAAKRGSGAVTAVLPKSAVLKGSTEFLIGKDGSEATVLTIDSDGLSDAERQLVELMLDSGKTQEKKAGGAVSEEERKAGLACDWLRQQQELGLTHAEMPDSLVSQLSLYSIKIPLLLYGDSTTSRRVQYSELKKLLESFFDAEITLIPLTDKEWVILAPEKILSMGSGDERDSEEGESLEDQLAAVGYGLHEMLENEWVGECHLAVHYPMMPGKSLYAAVQQLKETILLGRTYHVGSNMHLPWMLQLEKLIHLIPESEKAGFLERVLKRLDVALDAEMLTTLDQFFQLDCNVSETAKKLYIHRNTLLYRLDKFKQETELDVRTFNDAVLVKIAMLLYKVTKRK</sequence>
<feature type="domain" description="PucR C-terminal helix-turn-helix" evidence="1">
    <location>
        <begin position="309"/>
        <end position="365"/>
    </location>
</feature>
<dbReference type="Proteomes" id="UP001527882">
    <property type="component" value="Unassembled WGS sequence"/>
</dbReference>
<name>A0ABT4QAQ3_9BACL</name>
<dbReference type="PANTHER" id="PTHR33744:SF15">
    <property type="entry name" value="CARBOHYDRATE DIACID REGULATOR"/>
    <property type="match status" value="1"/>
</dbReference>
<gene>
    <name evidence="2" type="ORF">O9H85_16020</name>
</gene>
<dbReference type="InterPro" id="IPR042070">
    <property type="entry name" value="PucR_C-HTH_sf"/>
</dbReference>
<reference evidence="2 3" key="1">
    <citation type="submission" date="2022-12" db="EMBL/GenBank/DDBJ databases">
        <title>Draft genome sequence of Paenibacillus sp. dW9.</title>
        <authorList>
            <person name="Choi E.-W."/>
            <person name="Kim D.-U."/>
        </authorList>
    </citation>
    <scope>NUCLEOTIDE SEQUENCE [LARGE SCALE GENOMIC DNA]</scope>
    <source>
        <strain evidence="3">dW9</strain>
    </source>
</reference>
<keyword evidence="3" id="KW-1185">Reference proteome</keyword>
<accession>A0ABT4QAQ3</accession>
<evidence type="ECO:0000259" key="1">
    <source>
        <dbReference type="Pfam" id="PF13556"/>
    </source>
</evidence>
<comment type="caution">
    <text evidence="2">The sequence shown here is derived from an EMBL/GenBank/DDBJ whole genome shotgun (WGS) entry which is preliminary data.</text>
</comment>